<dbReference type="Proteomes" id="UP001642360">
    <property type="component" value="Unassembled WGS sequence"/>
</dbReference>
<keyword evidence="8" id="KW-1185">Reference proteome</keyword>
<evidence type="ECO:0000313" key="7">
    <source>
        <dbReference type="EMBL" id="CAK9179488.1"/>
    </source>
</evidence>
<organism evidence="7 8">
    <name type="scientific">Ilex paraguariensis</name>
    <name type="common">yerba mate</name>
    <dbReference type="NCBI Taxonomy" id="185542"/>
    <lineage>
        <taxon>Eukaryota</taxon>
        <taxon>Viridiplantae</taxon>
        <taxon>Streptophyta</taxon>
        <taxon>Embryophyta</taxon>
        <taxon>Tracheophyta</taxon>
        <taxon>Spermatophyta</taxon>
        <taxon>Magnoliopsida</taxon>
        <taxon>eudicotyledons</taxon>
        <taxon>Gunneridae</taxon>
        <taxon>Pentapetalae</taxon>
        <taxon>asterids</taxon>
        <taxon>campanulids</taxon>
        <taxon>Aquifoliales</taxon>
        <taxon>Aquifoliaceae</taxon>
        <taxon>Ilex</taxon>
    </lineage>
</organism>
<dbReference type="GO" id="GO:0060320">
    <property type="term" value="P:rejection of self pollen"/>
    <property type="evidence" value="ECO:0007669"/>
    <property type="project" value="UniProtKB-KW"/>
</dbReference>
<reference evidence="7 8" key="1">
    <citation type="submission" date="2024-02" db="EMBL/GenBank/DDBJ databases">
        <authorList>
            <person name="Vignale AGUSTIN F."/>
            <person name="Sosa J E."/>
            <person name="Modenutti C."/>
        </authorList>
    </citation>
    <scope>NUCLEOTIDE SEQUENCE [LARGE SCALE GENOMIC DNA]</scope>
</reference>
<evidence type="ECO:0000256" key="6">
    <source>
        <dbReference type="RuleBase" id="RU367044"/>
    </source>
</evidence>
<evidence type="ECO:0000256" key="3">
    <source>
        <dbReference type="ARBA" id="ARBA00022471"/>
    </source>
</evidence>
<dbReference type="Pfam" id="PF05938">
    <property type="entry name" value="Self-incomp_S1"/>
    <property type="match status" value="1"/>
</dbReference>
<keyword evidence="5" id="KW-0732">Signal</keyword>
<protein>
    <recommendedName>
        <fullName evidence="6">S-protein homolog</fullName>
    </recommendedName>
</protein>
<gene>
    <name evidence="7" type="ORF">ILEXP_LOCUS49423</name>
</gene>
<comment type="subcellular location">
    <subcellularLocation>
        <location evidence="1 6">Secreted</location>
    </subcellularLocation>
</comment>
<evidence type="ECO:0000256" key="4">
    <source>
        <dbReference type="ARBA" id="ARBA00022525"/>
    </source>
</evidence>
<dbReference type="GO" id="GO:0005576">
    <property type="term" value="C:extracellular region"/>
    <property type="evidence" value="ECO:0007669"/>
    <property type="project" value="UniProtKB-SubCell"/>
</dbReference>
<evidence type="ECO:0000256" key="1">
    <source>
        <dbReference type="ARBA" id="ARBA00004613"/>
    </source>
</evidence>
<keyword evidence="4 6" id="KW-0964">Secreted</keyword>
<evidence type="ECO:0000313" key="8">
    <source>
        <dbReference type="Proteomes" id="UP001642360"/>
    </source>
</evidence>
<name>A0ABC8UDT8_9AQUA</name>
<dbReference type="PANTHER" id="PTHR31232">
    <property type="match status" value="1"/>
</dbReference>
<comment type="caution">
    <text evidence="7">The sequence shown here is derived from an EMBL/GenBank/DDBJ whole genome shotgun (WGS) entry which is preliminary data.</text>
</comment>
<dbReference type="AlphaFoldDB" id="A0ABC8UDT8"/>
<evidence type="ECO:0000256" key="5">
    <source>
        <dbReference type="ARBA" id="ARBA00022729"/>
    </source>
</evidence>
<proteinExistence type="inferred from homology"/>
<dbReference type="InterPro" id="IPR010264">
    <property type="entry name" value="Self-incomp_S1"/>
</dbReference>
<dbReference type="PANTHER" id="PTHR31232:SF155">
    <property type="entry name" value="PLANT SELF-INCOMPATIBILITY PROTEIN S1 FAMILY"/>
    <property type="match status" value="1"/>
</dbReference>
<comment type="similarity">
    <text evidence="2 6">Belongs to the plant self-incompatibility (S1) protein family.</text>
</comment>
<accession>A0ABC8UDT8</accession>
<dbReference type="EMBL" id="CAUOFW020007510">
    <property type="protein sequence ID" value="CAK9179488.1"/>
    <property type="molecule type" value="Genomic_DNA"/>
</dbReference>
<keyword evidence="3 6" id="KW-0713">Self-incompatibility</keyword>
<evidence type="ECO:0000256" key="2">
    <source>
        <dbReference type="ARBA" id="ARBA00005581"/>
    </source>
</evidence>
<sequence length="130" mass="14743">CSVKQSLKFNGKSIIRGFNEIHVLNTLPNNVTPLIVRCQSKDNDLGGDHTLHVKDDFHWKITGTTTFFCFFLWGSKQQSVQVFNAATPQFCGRIEGAPGPVCYWEVKADGFYVSSHYPAPRGYFTKVHDW</sequence>
<feature type="non-terminal residue" evidence="7">
    <location>
        <position position="1"/>
    </location>
</feature>